<dbReference type="GO" id="GO:0003838">
    <property type="term" value="F:sterol 24-C-methyltransferase activity"/>
    <property type="evidence" value="ECO:0007669"/>
    <property type="project" value="TreeGrafter"/>
</dbReference>
<comment type="pathway">
    <text evidence="1">Steroid biosynthesis; sterol biosynthesis.</text>
</comment>
<evidence type="ECO:0000256" key="7">
    <source>
        <dbReference type="ARBA" id="ARBA00023011"/>
    </source>
</evidence>
<accession>A0A6U4HVH6</accession>
<keyword evidence="8" id="KW-0443">Lipid metabolism</keyword>
<evidence type="ECO:0000256" key="4">
    <source>
        <dbReference type="ARBA" id="ARBA00022679"/>
    </source>
</evidence>
<organism evidence="16">
    <name type="scientific">Phaeomonas parva</name>
    <dbReference type="NCBI Taxonomy" id="124430"/>
    <lineage>
        <taxon>Eukaryota</taxon>
        <taxon>Sar</taxon>
        <taxon>Stramenopiles</taxon>
        <taxon>Ochrophyta</taxon>
        <taxon>Pinguiophyceae</taxon>
        <taxon>Pinguiochrysidales</taxon>
        <taxon>Pinguiochrysidaceae</taxon>
        <taxon>Phaeomonas</taxon>
    </lineage>
</organism>
<dbReference type="InterPro" id="IPR030384">
    <property type="entry name" value="MeTrfase_SMT"/>
</dbReference>
<dbReference type="AlphaFoldDB" id="A0A6U4HVH6"/>
<dbReference type="EMBL" id="HBGJ01031161">
    <property type="protein sequence ID" value="CAD9261358.1"/>
    <property type="molecule type" value="Transcribed_RNA"/>
</dbReference>
<dbReference type="SUPFAM" id="SSF53335">
    <property type="entry name" value="S-adenosyl-L-methionine-dependent methyltransferases"/>
    <property type="match status" value="1"/>
</dbReference>
<keyword evidence="5 12" id="KW-0949">S-adenosyl-L-methionine</keyword>
<evidence type="ECO:0000256" key="3">
    <source>
        <dbReference type="ARBA" id="ARBA00022603"/>
    </source>
</evidence>
<dbReference type="PROSITE" id="PS51685">
    <property type="entry name" value="SAM_MT_ERG6_SMT"/>
    <property type="match status" value="1"/>
</dbReference>
<evidence type="ECO:0000259" key="14">
    <source>
        <dbReference type="PROSITE" id="PS51685"/>
    </source>
</evidence>
<dbReference type="GO" id="GO:0032259">
    <property type="term" value="P:methylation"/>
    <property type="evidence" value="ECO:0007669"/>
    <property type="project" value="UniProtKB-KW"/>
</dbReference>
<dbReference type="Pfam" id="PF08241">
    <property type="entry name" value="Methyltransf_11"/>
    <property type="match status" value="1"/>
</dbReference>
<protein>
    <recommendedName>
        <fullName evidence="13">Methyltransferase</fullName>
        <ecNumber evidence="13">2.1.1.-</ecNumber>
    </recommendedName>
</protein>
<evidence type="ECO:0000256" key="10">
    <source>
        <dbReference type="ARBA" id="ARBA00023221"/>
    </source>
</evidence>
<keyword evidence="9" id="KW-1207">Sterol metabolism</keyword>
<evidence type="ECO:0000256" key="2">
    <source>
        <dbReference type="ARBA" id="ARBA00022516"/>
    </source>
</evidence>
<evidence type="ECO:0000256" key="11">
    <source>
        <dbReference type="ARBA" id="ARBA00038188"/>
    </source>
</evidence>
<dbReference type="InterPro" id="IPR013216">
    <property type="entry name" value="Methyltransf_11"/>
</dbReference>
<evidence type="ECO:0000256" key="8">
    <source>
        <dbReference type="ARBA" id="ARBA00023098"/>
    </source>
</evidence>
<sequence length="416" mass="45669">MNFAEAGLLGAAGAASAYLARSEAGMPSSLGDLSSSSGPTKAATAVVVVAGGVLATQVLFKTFFDVDPLSKWALFLRQFRGQEAKLTSSGAVDSSIDTYNKLHEAEDADSRNTAYKTLVNAYYDLATLFYEWGWGQSFHFAYRFKGESFKESIRRHEYYLGGRLGVSSGSKIVDVGCGVGGPMRNIARFTKANVTGITLNQYQVDRGNEINREQGLAGQCKSVQGDFMEMPFADETYDGAYAIEATCHAPDRVKIYSEVKRVLKPGAVFACYEWCMTDNYDPTNEDHKRWKKQIEEGDGLPDICSTRDCLEAMKAAGFEILEERDLAEDDFGAGGRPWMEPLLPSWNPLSQRFQFTAVGASILKVVLKLLEFCYLAPKGTVKVETMLLQAAFGLGGSGETHVFTPMYLMVGRKPLE</sequence>
<keyword evidence="7" id="KW-0756">Sterol biosynthesis</keyword>
<keyword evidence="10" id="KW-0753">Steroid metabolism</keyword>
<evidence type="ECO:0000256" key="9">
    <source>
        <dbReference type="ARBA" id="ARBA00023166"/>
    </source>
</evidence>
<dbReference type="EMBL" id="HBGJ01031157">
    <property type="protein sequence ID" value="CAD9261354.1"/>
    <property type="molecule type" value="Transcribed_RNA"/>
</dbReference>
<proteinExistence type="inferred from homology"/>
<reference evidence="16" key="1">
    <citation type="submission" date="2021-01" db="EMBL/GenBank/DDBJ databases">
        <authorList>
            <person name="Corre E."/>
            <person name="Pelletier E."/>
            <person name="Niang G."/>
            <person name="Scheremetjew M."/>
            <person name="Finn R."/>
            <person name="Kale V."/>
            <person name="Holt S."/>
            <person name="Cochrane G."/>
            <person name="Meng A."/>
            <person name="Brown T."/>
            <person name="Cohen L."/>
        </authorList>
    </citation>
    <scope>NUCLEOTIDE SEQUENCE</scope>
    <source>
        <strain evidence="16">CCMP2877</strain>
    </source>
</reference>
<keyword evidence="2" id="KW-0444">Lipid biosynthesis</keyword>
<feature type="domain" description="SAM-dependent methyltransferase Erg6/SMT-type" evidence="14">
    <location>
        <begin position="122"/>
        <end position="414"/>
    </location>
</feature>
<evidence type="ECO:0000313" key="15">
    <source>
        <dbReference type="EMBL" id="CAD9261354.1"/>
    </source>
</evidence>
<dbReference type="GO" id="GO:0005783">
    <property type="term" value="C:endoplasmic reticulum"/>
    <property type="evidence" value="ECO:0007669"/>
    <property type="project" value="TreeGrafter"/>
</dbReference>
<evidence type="ECO:0000256" key="13">
    <source>
        <dbReference type="RuleBase" id="RU362025"/>
    </source>
</evidence>
<evidence type="ECO:0000256" key="6">
    <source>
        <dbReference type="ARBA" id="ARBA00022955"/>
    </source>
</evidence>
<name>A0A6U4HVH6_9STRA</name>
<comment type="similarity">
    <text evidence="11 12 13">Belongs to the class I-like SAM-binding methyltransferase superfamily. Erg6/SMT family.</text>
</comment>
<dbReference type="Pfam" id="PF08498">
    <property type="entry name" value="Sterol_MT_C"/>
    <property type="match status" value="1"/>
</dbReference>
<dbReference type="FunFam" id="3.40.50.150:FF:000168">
    <property type="entry name" value="Methyltransferase"/>
    <property type="match status" value="1"/>
</dbReference>
<evidence type="ECO:0000256" key="5">
    <source>
        <dbReference type="ARBA" id="ARBA00022691"/>
    </source>
</evidence>
<gene>
    <name evidence="15" type="ORF">PPAR1163_LOCUS19734</name>
    <name evidence="16" type="ORF">PPAR1163_LOCUS19738</name>
</gene>
<dbReference type="InterPro" id="IPR029063">
    <property type="entry name" value="SAM-dependent_MTases_sf"/>
</dbReference>
<evidence type="ECO:0000256" key="1">
    <source>
        <dbReference type="ARBA" id="ARBA00004938"/>
    </source>
</evidence>
<keyword evidence="3 12" id="KW-0489">Methyltransferase</keyword>
<dbReference type="CDD" id="cd02440">
    <property type="entry name" value="AdoMet_MTases"/>
    <property type="match status" value="1"/>
</dbReference>
<evidence type="ECO:0000256" key="12">
    <source>
        <dbReference type="PROSITE-ProRule" id="PRU01022"/>
    </source>
</evidence>
<dbReference type="PANTHER" id="PTHR44068">
    <property type="entry name" value="ZGC:194242"/>
    <property type="match status" value="1"/>
</dbReference>
<dbReference type="EC" id="2.1.1.-" evidence="13"/>
<keyword evidence="4 12" id="KW-0808">Transferase</keyword>
<dbReference type="InterPro" id="IPR050447">
    <property type="entry name" value="Erg6_SMT_methyltransf"/>
</dbReference>
<dbReference type="InterPro" id="IPR013705">
    <property type="entry name" value="Sterol_MeTrfase_C"/>
</dbReference>
<dbReference type="Gene3D" id="3.40.50.150">
    <property type="entry name" value="Vaccinia Virus protein VP39"/>
    <property type="match status" value="1"/>
</dbReference>
<dbReference type="PANTHER" id="PTHR44068:SF1">
    <property type="entry name" value="HYPOTHETICAL LOC100005854"/>
    <property type="match status" value="1"/>
</dbReference>
<keyword evidence="6" id="KW-0752">Steroid biosynthesis</keyword>
<evidence type="ECO:0000313" key="16">
    <source>
        <dbReference type="EMBL" id="CAD9261358.1"/>
    </source>
</evidence>
<dbReference type="GO" id="GO:0016126">
    <property type="term" value="P:sterol biosynthetic process"/>
    <property type="evidence" value="ECO:0007669"/>
    <property type="project" value="UniProtKB-KW"/>
</dbReference>